<feature type="region of interest" description="Disordered" evidence="1">
    <location>
        <begin position="1"/>
        <end position="64"/>
    </location>
</feature>
<dbReference type="Gene3D" id="3.40.50.1820">
    <property type="entry name" value="alpha/beta hydrolase"/>
    <property type="match status" value="1"/>
</dbReference>
<accession>A0A1I8HCU1</accession>
<dbReference type="WBParaSite" id="maker-uti_cns_0005416-snap-gene-0.13-mRNA-1">
    <property type="protein sequence ID" value="maker-uti_cns_0005416-snap-gene-0.13-mRNA-1"/>
    <property type="gene ID" value="maker-uti_cns_0005416-snap-gene-0.13"/>
</dbReference>
<evidence type="ECO:0000313" key="3">
    <source>
        <dbReference type="Proteomes" id="UP000095280"/>
    </source>
</evidence>
<keyword evidence="3" id="KW-1185">Reference proteome</keyword>
<dbReference type="AlphaFoldDB" id="A0A1I8HCU1"/>
<feature type="compositionally biased region" description="Low complexity" evidence="1">
    <location>
        <begin position="24"/>
        <end position="36"/>
    </location>
</feature>
<keyword evidence="2" id="KW-0812">Transmembrane</keyword>
<evidence type="ECO:0000313" key="4">
    <source>
        <dbReference type="WBParaSite" id="maker-uti_cns_0005416-snap-gene-0.13-mRNA-1"/>
    </source>
</evidence>
<dbReference type="SUPFAM" id="SSF53474">
    <property type="entry name" value="alpha/beta-Hydrolases"/>
    <property type="match status" value="1"/>
</dbReference>
<dbReference type="InterPro" id="IPR029058">
    <property type="entry name" value="AB_hydrolase_fold"/>
</dbReference>
<feature type="transmembrane region" description="Helical" evidence="2">
    <location>
        <begin position="111"/>
        <end position="135"/>
    </location>
</feature>
<evidence type="ECO:0000256" key="2">
    <source>
        <dbReference type="SAM" id="Phobius"/>
    </source>
</evidence>
<sequence>MANNYEPDDGGFSGRYGNGRHQRQLQQKQNKQVATQRFSYADPMSDGTLRGIANPDYQRRPQDLPVFTVSGPKVAFNSEPPGESSTDAIGSYWLDQQDNQTSGFLSSRPRLILAAIILLLIALAVILVITLPTVLVSNRQYQQSLQAAAAARNADNRRREASGTRRETACGVLTATSVTGSSAMVYRFTGIPYALRPNGTRLLLPAQPIDSQTACREVWAMTSEEANTAWHQRRLRYPHSADAVPMCLQYAGIGDSPTAGLEGSTDCLYLDLATPAEKPGANLPTV</sequence>
<dbReference type="Proteomes" id="UP000095280">
    <property type="component" value="Unplaced"/>
</dbReference>
<organism evidence="3 4">
    <name type="scientific">Macrostomum lignano</name>
    <dbReference type="NCBI Taxonomy" id="282301"/>
    <lineage>
        <taxon>Eukaryota</taxon>
        <taxon>Metazoa</taxon>
        <taxon>Spiralia</taxon>
        <taxon>Lophotrochozoa</taxon>
        <taxon>Platyhelminthes</taxon>
        <taxon>Rhabditophora</taxon>
        <taxon>Macrostomorpha</taxon>
        <taxon>Macrostomida</taxon>
        <taxon>Macrostomidae</taxon>
        <taxon>Macrostomum</taxon>
    </lineage>
</organism>
<protein>
    <submittedName>
        <fullName evidence="4">COesterase domain-containing protein</fullName>
    </submittedName>
</protein>
<keyword evidence="2" id="KW-1133">Transmembrane helix</keyword>
<keyword evidence="2" id="KW-0472">Membrane</keyword>
<name>A0A1I8HCU1_9PLAT</name>
<evidence type="ECO:0000256" key="1">
    <source>
        <dbReference type="SAM" id="MobiDB-lite"/>
    </source>
</evidence>
<proteinExistence type="predicted"/>
<reference evidence="4" key="1">
    <citation type="submission" date="2016-11" db="UniProtKB">
        <authorList>
            <consortium name="WormBaseParasite"/>
        </authorList>
    </citation>
    <scope>IDENTIFICATION</scope>
</reference>